<dbReference type="Proteomes" id="UP000281391">
    <property type="component" value="Chromosome"/>
</dbReference>
<evidence type="ECO:0000313" key="4">
    <source>
        <dbReference type="Proteomes" id="UP000281391"/>
    </source>
</evidence>
<dbReference type="InterPro" id="IPR053176">
    <property type="entry name" value="T6SS_TssE1-like"/>
</dbReference>
<feature type="region of interest" description="Disordered" evidence="1">
    <location>
        <begin position="1"/>
        <end position="35"/>
    </location>
</feature>
<dbReference type="EMBL" id="LR134117">
    <property type="protein sequence ID" value="VDZ61558.1"/>
    <property type="molecule type" value="Genomic_DNA"/>
</dbReference>
<dbReference type="Pfam" id="PF04965">
    <property type="entry name" value="GPW_gp25"/>
    <property type="match status" value="1"/>
</dbReference>
<sequence>MMNAKRPAAPPSDGDLRRQGYRQRQDSDRLTSRDKMQPVLLDLLTDDEPQKKQEAQTRNLVSHSELRRRVLRDLQWLFNCVNSESNLDLADLPQVRRSTLNYGIASLAGKRMSDIEWLDIQRALTESILNFEPRILPDGLQVRCISDTGSLELHNVLSIEIKGRLWCVPYPLEFLFRTDVDLENGHFDLKDIG</sequence>
<dbReference type="SUPFAM" id="SSF160719">
    <property type="entry name" value="gpW/gp25-like"/>
    <property type="match status" value="1"/>
</dbReference>
<feature type="domain" description="IraD/Gp25-like" evidence="2">
    <location>
        <begin position="65"/>
        <end position="169"/>
    </location>
</feature>
<dbReference type="PANTHER" id="PTHR38595:SF1">
    <property type="entry name" value="TYPE VI SECRETION SYSTEM COMPONENT TSSE1"/>
    <property type="match status" value="1"/>
</dbReference>
<evidence type="ECO:0000256" key="1">
    <source>
        <dbReference type="SAM" id="MobiDB-lite"/>
    </source>
</evidence>
<evidence type="ECO:0000313" key="3">
    <source>
        <dbReference type="EMBL" id="VDZ61558.1"/>
    </source>
</evidence>
<protein>
    <submittedName>
        <fullName evidence="3">Type VI secretion system lysozyme-like protein</fullName>
    </submittedName>
</protein>
<reference evidence="3 4" key="1">
    <citation type="submission" date="2018-12" db="EMBL/GenBank/DDBJ databases">
        <authorList>
            <consortium name="Pathogen Informatics"/>
        </authorList>
    </citation>
    <scope>NUCLEOTIDE SEQUENCE [LARGE SCALE GENOMIC DNA]</scope>
    <source>
        <strain evidence="3 4">NCTC11214</strain>
    </source>
</reference>
<dbReference type="AlphaFoldDB" id="A0A447KVM9"/>
<gene>
    <name evidence="3" type="ORF">NCTC11214_03791</name>
</gene>
<dbReference type="InterPro" id="IPR007048">
    <property type="entry name" value="IraD/Gp25-like"/>
</dbReference>
<organism evidence="3 4">
    <name type="scientific">Serratia odorifera</name>
    <dbReference type="NCBI Taxonomy" id="618"/>
    <lineage>
        <taxon>Bacteria</taxon>
        <taxon>Pseudomonadati</taxon>
        <taxon>Pseudomonadota</taxon>
        <taxon>Gammaproteobacteria</taxon>
        <taxon>Enterobacterales</taxon>
        <taxon>Yersiniaceae</taxon>
        <taxon>Serratia</taxon>
    </lineage>
</organism>
<dbReference type="PANTHER" id="PTHR38595">
    <property type="entry name" value="CYTOPLASMIC PROTEIN-RELATED"/>
    <property type="match status" value="1"/>
</dbReference>
<dbReference type="KEGG" id="sof:NCTC11214_03791"/>
<accession>A0A447KVM9</accession>
<name>A0A447KVM9_SEROD</name>
<proteinExistence type="predicted"/>
<feature type="compositionally biased region" description="Basic and acidic residues" evidence="1">
    <location>
        <begin position="14"/>
        <end position="35"/>
    </location>
</feature>
<evidence type="ECO:0000259" key="2">
    <source>
        <dbReference type="Pfam" id="PF04965"/>
    </source>
</evidence>